<keyword evidence="3 8" id="KW-0762">Sugar transport</keyword>
<feature type="transmembrane region" description="Helical" evidence="7">
    <location>
        <begin position="370"/>
        <end position="392"/>
    </location>
</feature>
<organism evidence="8 9">
    <name type="scientific">Morella rubra</name>
    <name type="common">Chinese bayberry</name>
    <dbReference type="NCBI Taxonomy" id="262757"/>
    <lineage>
        <taxon>Eukaryota</taxon>
        <taxon>Viridiplantae</taxon>
        <taxon>Streptophyta</taxon>
        <taxon>Embryophyta</taxon>
        <taxon>Tracheophyta</taxon>
        <taxon>Spermatophyta</taxon>
        <taxon>Magnoliopsida</taxon>
        <taxon>eudicotyledons</taxon>
        <taxon>Gunneridae</taxon>
        <taxon>Pentapetalae</taxon>
        <taxon>rosids</taxon>
        <taxon>fabids</taxon>
        <taxon>Fagales</taxon>
        <taxon>Myricaceae</taxon>
        <taxon>Morella</taxon>
    </lineage>
</organism>
<evidence type="ECO:0000313" key="8">
    <source>
        <dbReference type="EMBL" id="KAB1202302.1"/>
    </source>
</evidence>
<evidence type="ECO:0000256" key="6">
    <source>
        <dbReference type="ARBA" id="ARBA00023136"/>
    </source>
</evidence>
<comment type="caution">
    <text evidence="8">The sequence shown here is derived from an EMBL/GenBank/DDBJ whole genome shotgun (WGS) entry which is preliminary data.</text>
</comment>
<protein>
    <submittedName>
        <fullName evidence="8">Sugar transporter ERD6-like 5</fullName>
    </submittedName>
</protein>
<dbReference type="GO" id="GO:0022857">
    <property type="term" value="F:transmembrane transporter activity"/>
    <property type="evidence" value="ECO:0007669"/>
    <property type="project" value="InterPro"/>
</dbReference>
<dbReference type="InterPro" id="IPR036259">
    <property type="entry name" value="MFS_trans_sf"/>
</dbReference>
<feature type="transmembrane region" description="Helical" evidence="7">
    <location>
        <begin position="18"/>
        <end position="34"/>
    </location>
</feature>
<evidence type="ECO:0000256" key="7">
    <source>
        <dbReference type="SAM" id="Phobius"/>
    </source>
</evidence>
<dbReference type="SUPFAM" id="SSF103473">
    <property type="entry name" value="MFS general substrate transporter"/>
    <property type="match status" value="2"/>
</dbReference>
<keyword evidence="4 7" id="KW-0812">Transmembrane</keyword>
<proteinExistence type="inferred from homology"/>
<dbReference type="InterPro" id="IPR005828">
    <property type="entry name" value="MFS_sugar_transport-like"/>
</dbReference>
<dbReference type="Proteomes" id="UP000516437">
    <property type="component" value="Chromosome 8"/>
</dbReference>
<keyword evidence="6 7" id="KW-0472">Membrane</keyword>
<dbReference type="GO" id="GO:0016020">
    <property type="term" value="C:membrane"/>
    <property type="evidence" value="ECO:0007669"/>
    <property type="project" value="UniProtKB-SubCell"/>
</dbReference>
<feature type="transmembrane region" description="Helical" evidence="7">
    <location>
        <begin position="342"/>
        <end position="363"/>
    </location>
</feature>
<evidence type="ECO:0000313" key="9">
    <source>
        <dbReference type="Proteomes" id="UP000516437"/>
    </source>
</evidence>
<evidence type="ECO:0000256" key="2">
    <source>
        <dbReference type="ARBA" id="ARBA00010992"/>
    </source>
</evidence>
<evidence type="ECO:0000256" key="1">
    <source>
        <dbReference type="ARBA" id="ARBA00004370"/>
    </source>
</evidence>
<sequence length="473" mass="51964">MIGGLMSGKIADIIGRRGAMWIAAVFSSAGWLAVASAKNAWWLDLGRLSIGIGVGINCYVDTEMKSAIGLQAKMGKEHKLEAALQCLRGKMRMSLKKQLISELDWADVLQQAGGPNAITYYASSIFEEAGFSSSIGTISMPPSRQIRKTPTSYGEIPTSFCCRNVLELLPVGLSFGFQDTQWLKELTPILVLIGILGYSVAYPMGMAGLPWVKMSESHISKFKTLVLIPCAIPCLAELVGLFFIPRSPRWLTKVGKHQELEASLQSLRGKSANVSQEAHHIKVYTKTCEQQPETRQPRLFHQKYAHPLIAGLGLMTLHQLGGSSAVTYYANYLFTEAGFSSSIGTMTMAIIQILATFISVFLVDVSGRRPLLMVSAGGLSLSCCLVGLSFWFQLFSLAQALGMAGLPWVIMSEIYPIYVKGTAGSLMATAHWSFAWLIIYIFQFMIEWSLSGTHLVRKIMFPYFSSLCRPYSG</sequence>
<keyword evidence="9" id="KW-1185">Reference proteome</keyword>
<feature type="transmembrane region" description="Helical" evidence="7">
    <location>
        <begin position="40"/>
        <end position="60"/>
    </location>
</feature>
<evidence type="ECO:0000256" key="4">
    <source>
        <dbReference type="ARBA" id="ARBA00022692"/>
    </source>
</evidence>
<feature type="transmembrane region" description="Helical" evidence="7">
    <location>
        <begin position="224"/>
        <end position="244"/>
    </location>
</feature>
<evidence type="ECO:0000256" key="5">
    <source>
        <dbReference type="ARBA" id="ARBA00022989"/>
    </source>
</evidence>
<dbReference type="InterPro" id="IPR050549">
    <property type="entry name" value="MFS_Trehalose_Transporter"/>
</dbReference>
<reference evidence="8 9" key="1">
    <citation type="journal article" date="2019" name="Plant Biotechnol. J.">
        <title>The red bayberry genome and genetic basis of sex determination.</title>
        <authorList>
            <person name="Jia H.M."/>
            <person name="Jia H.J."/>
            <person name="Cai Q.L."/>
            <person name="Wang Y."/>
            <person name="Zhao H.B."/>
            <person name="Yang W.F."/>
            <person name="Wang G.Y."/>
            <person name="Li Y.H."/>
            <person name="Zhan D.L."/>
            <person name="Shen Y.T."/>
            <person name="Niu Q.F."/>
            <person name="Chang L."/>
            <person name="Qiu J."/>
            <person name="Zhao L."/>
            <person name="Xie H.B."/>
            <person name="Fu W.Y."/>
            <person name="Jin J."/>
            <person name="Li X.W."/>
            <person name="Jiao Y."/>
            <person name="Zhou C.C."/>
            <person name="Tu T."/>
            <person name="Chai C.Y."/>
            <person name="Gao J.L."/>
            <person name="Fan L.J."/>
            <person name="van de Weg E."/>
            <person name="Wang J.Y."/>
            <person name="Gao Z.S."/>
        </authorList>
    </citation>
    <scope>NUCLEOTIDE SEQUENCE [LARGE SCALE GENOMIC DNA]</scope>
    <source>
        <tissue evidence="8">Leaves</tissue>
    </source>
</reference>
<gene>
    <name evidence="8" type="ORF">CJ030_MR8G008700</name>
</gene>
<accession>A0A6A1UPP3</accession>
<keyword evidence="5 7" id="KW-1133">Transmembrane helix</keyword>
<dbReference type="PANTHER" id="PTHR48021:SF93">
    <property type="entry name" value="SUGAR TRANSPORTER ERD6-LIKE 1-RELATED"/>
    <property type="match status" value="1"/>
</dbReference>
<dbReference type="Gene3D" id="1.20.1250.20">
    <property type="entry name" value="MFS general substrate transporter like domains"/>
    <property type="match status" value="3"/>
</dbReference>
<dbReference type="Pfam" id="PF00083">
    <property type="entry name" value="Sugar_tr"/>
    <property type="match status" value="2"/>
</dbReference>
<comment type="subcellular location">
    <subcellularLocation>
        <location evidence="1">Membrane</location>
    </subcellularLocation>
</comment>
<evidence type="ECO:0000256" key="3">
    <source>
        <dbReference type="ARBA" id="ARBA00022597"/>
    </source>
</evidence>
<feature type="transmembrane region" description="Helical" evidence="7">
    <location>
        <begin position="308"/>
        <end position="330"/>
    </location>
</feature>
<dbReference type="PANTHER" id="PTHR48021">
    <property type="match status" value="1"/>
</dbReference>
<keyword evidence="3 8" id="KW-0813">Transport</keyword>
<feature type="transmembrane region" description="Helical" evidence="7">
    <location>
        <begin position="398"/>
        <end position="419"/>
    </location>
</feature>
<dbReference type="AlphaFoldDB" id="A0A6A1UPP3"/>
<comment type="similarity">
    <text evidence="2">Belongs to the major facilitator superfamily. Sugar transporter (TC 2.A.1.1) family.</text>
</comment>
<feature type="transmembrane region" description="Helical" evidence="7">
    <location>
        <begin position="189"/>
        <end position="212"/>
    </location>
</feature>
<dbReference type="EMBL" id="RXIC02000026">
    <property type="protein sequence ID" value="KAB1202302.1"/>
    <property type="molecule type" value="Genomic_DNA"/>
</dbReference>
<feature type="transmembrane region" description="Helical" evidence="7">
    <location>
        <begin position="426"/>
        <end position="446"/>
    </location>
</feature>
<dbReference type="OrthoDB" id="4142200at2759"/>
<name>A0A6A1UPP3_9ROSI</name>